<protein>
    <recommendedName>
        <fullName evidence="7 11">Ribosomal RNA large subunit methyltransferase E</fullName>
        <ecNumber evidence="6 11">2.1.1.166</ecNumber>
    </recommendedName>
    <alternativeName>
        <fullName evidence="9 11">23S rRNA Um2552 methyltransferase</fullName>
    </alternativeName>
    <alternativeName>
        <fullName evidence="8 11">rRNA (uridine-2'-O-)-methyltransferase</fullName>
    </alternativeName>
</protein>
<dbReference type="NCBIfam" id="NF008390">
    <property type="entry name" value="PRK11188.1"/>
    <property type="match status" value="1"/>
</dbReference>
<dbReference type="Gene3D" id="3.40.50.150">
    <property type="entry name" value="Vaccinia Virus protein VP39"/>
    <property type="match status" value="1"/>
</dbReference>
<sequence length="210" mass="23948">MINKKCSVPSSRWLQKYCKDQYVIEARKLKLRSRAWFKLDTINHMDMLIASGMTVIDLGSAPGGWTMYVKNRIGNTGRVIACDILPMRRISGVDFLQGDCSDPNVLKTLRTWIGQQKVHVVLSDMSPNITGISIIDVNQSIYLGNVALNICRDILMYGGNFLVKIFQGKGWDQYMCDVHSLFNLVKIRKPDASRSHSREVYIVAKKRKYN</sequence>
<comment type="function">
    <text evidence="5 11">Specifically methylates the uridine in position 2552 of 23S rRNA at the 2'-O position of the ribose in the fully assembled 50S ribosomal subunit.</text>
</comment>
<evidence type="ECO:0000313" key="15">
    <source>
        <dbReference type="Proteomes" id="UP001056209"/>
    </source>
</evidence>
<dbReference type="InterPro" id="IPR029063">
    <property type="entry name" value="SAM-dependent_MTases_sf"/>
</dbReference>
<feature type="domain" description="Ribosomal RNA methyltransferase FtsJ" evidence="13">
    <location>
        <begin position="32"/>
        <end position="207"/>
    </location>
</feature>
<feature type="binding site" evidence="11">
    <location>
        <position position="65"/>
    </location>
    <ligand>
        <name>S-adenosyl-L-methionine</name>
        <dbReference type="ChEBI" id="CHEBI:59789"/>
    </ligand>
</feature>
<evidence type="ECO:0000256" key="9">
    <source>
        <dbReference type="ARBA" id="ARBA00042745"/>
    </source>
</evidence>
<dbReference type="EMBL" id="CP097753">
    <property type="protein sequence ID" value="URJ28468.1"/>
    <property type="molecule type" value="Genomic_DNA"/>
</dbReference>
<dbReference type="HAMAP" id="MF_01547">
    <property type="entry name" value="RNA_methyltr_E"/>
    <property type="match status" value="1"/>
</dbReference>
<dbReference type="PANTHER" id="PTHR10920:SF18">
    <property type="entry name" value="RRNA METHYLTRANSFERASE 2, MITOCHONDRIAL"/>
    <property type="match status" value="1"/>
</dbReference>
<gene>
    <name evidence="11 14" type="primary">rlmE</name>
    <name evidence="11" type="synonym">ftsJ</name>
    <name evidence="11" type="synonym">rrmJ</name>
    <name evidence="14" type="ORF">M9393_02765</name>
</gene>
<dbReference type="InterPro" id="IPR002877">
    <property type="entry name" value="RNA_MeTrfase_FtsJ_dom"/>
</dbReference>
<accession>A0A9Q8TXK4</accession>
<evidence type="ECO:0000256" key="12">
    <source>
        <dbReference type="PIRSR" id="PIRSR005461-1"/>
    </source>
</evidence>
<dbReference type="GO" id="GO:0008650">
    <property type="term" value="F:rRNA (uridine-2'-O-)-methyltransferase activity"/>
    <property type="evidence" value="ECO:0007669"/>
    <property type="project" value="UniProtKB-UniRule"/>
</dbReference>
<reference evidence="14" key="1">
    <citation type="submission" date="2022-05" db="EMBL/GenBank/DDBJ databases">
        <title>Impact of host demography and evolutionary history on endosymbiont molecular evolution: a test in carpenter ants (Genus Camponotus) and their Blochmannia endosymbionts.</title>
        <authorList>
            <person name="Manthey J.D."/>
            <person name="Giron J.C."/>
            <person name="Hruska J.P."/>
        </authorList>
    </citation>
    <scope>NUCLEOTIDE SEQUENCE</scope>
    <source>
        <strain evidence="14">C-039</strain>
    </source>
</reference>
<evidence type="ECO:0000256" key="7">
    <source>
        <dbReference type="ARBA" id="ARBA00041129"/>
    </source>
</evidence>
<dbReference type="EC" id="2.1.1.166" evidence="6 11"/>
<keyword evidence="11" id="KW-0963">Cytoplasm</keyword>
<name>A0A9Q8TXK4_9ENTR</name>
<evidence type="ECO:0000256" key="8">
    <source>
        <dbReference type="ARBA" id="ARBA00041995"/>
    </source>
</evidence>
<dbReference type="Proteomes" id="UP001056209">
    <property type="component" value="Chromosome"/>
</dbReference>
<dbReference type="InterPro" id="IPR015507">
    <property type="entry name" value="rRNA-MeTfrase_E"/>
</dbReference>
<evidence type="ECO:0000256" key="11">
    <source>
        <dbReference type="HAMAP-Rule" id="MF_01547"/>
    </source>
</evidence>
<dbReference type="FunFam" id="3.40.50.150:FF:000005">
    <property type="entry name" value="Ribosomal RNA large subunit methyltransferase E"/>
    <property type="match status" value="1"/>
</dbReference>
<dbReference type="InterPro" id="IPR050082">
    <property type="entry name" value="RNA_methyltr_RlmE"/>
</dbReference>
<evidence type="ECO:0000256" key="3">
    <source>
        <dbReference type="ARBA" id="ARBA00022679"/>
    </source>
</evidence>
<keyword evidence="1 11" id="KW-0698">rRNA processing</keyword>
<organism evidence="14 15">
    <name type="scientific">Candidatus Blochmannia vicinus</name>
    <name type="common">nom. nud.</name>
    <dbReference type="NCBI Taxonomy" id="251540"/>
    <lineage>
        <taxon>Bacteria</taxon>
        <taxon>Pseudomonadati</taxon>
        <taxon>Pseudomonadota</taxon>
        <taxon>Gammaproteobacteria</taxon>
        <taxon>Enterobacterales</taxon>
        <taxon>Enterobacteriaceae</taxon>
        <taxon>ant endosymbionts</taxon>
        <taxon>Candidatus Blochmanniella</taxon>
    </lineage>
</organism>
<proteinExistence type="inferred from homology"/>
<dbReference type="PANTHER" id="PTHR10920">
    <property type="entry name" value="RIBOSOMAL RNA METHYLTRANSFERASE"/>
    <property type="match status" value="1"/>
</dbReference>
<evidence type="ECO:0000313" key="14">
    <source>
        <dbReference type="EMBL" id="URJ28468.1"/>
    </source>
</evidence>
<feature type="binding site" evidence="11">
    <location>
        <position position="83"/>
    </location>
    <ligand>
        <name>S-adenosyl-L-methionine</name>
        <dbReference type="ChEBI" id="CHEBI:59789"/>
    </ligand>
</feature>
<evidence type="ECO:0000256" key="10">
    <source>
        <dbReference type="ARBA" id="ARBA00048970"/>
    </source>
</evidence>
<dbReference type="RefSeq" id="WP_250248926.1">
    <property type="nucleotide sequence ID" value="NZ_CP097753.1"/>
</dbReference>
<evidence type="ECO:0000259" key="13">
    <source>
        <dbReference type="Pfam" id="PF01728"/>
    </source>
</evidence>
<keyword evidence="2 11" id="KW-0489">Methyltransferase</keyword>
<evidence type="ECO:0000256" key="2">
    <source>
        <dbReference type="ARBA" id="ARBA00022603"/>
    </source>
</evidence>
<dbReference type="SUPFAM" id="SSF53335">
    <property type="entry name" value="S-adenosyl-L-methionine-dependent methyltransferases"/>
    <property type="match status" value="1"/>
</dbReference>
<dbReference type="PIRSF" id="PIRSF005461">
    <property type="entry name" value="23S_rRNA_mtase"/>
    <property type="match status" value="1"/>
</dbReference>
<keyword evidence="4 11" id="KW-0949">S-adenosyl-L-methionine</keyword>
<dbReference type="Pfam" id="PF01728">
    <property type="entry name" value="FtsJ"/>
    <property type="match status" value="1"/>
</dbReference>
<comment type="catalytic activity">
    <reaction evidence="10 11">
        <text>uridine(2552) in 23S rRNA + S-adenosyl-L-methionine = 2'-O-methyluridine(2552) in 23S rRNA + S-adenosyl-L-homocysteine + H(+)</text>
        <dbReference type="Rhea" id="RHEA:42720"/>
        <dbReference type="Rhea" id="RHEA-COMP:10202"/>
        <dbReference type="Rhea" id="RHEA-COMP:10203"/>
        <dbReference type="ChEBI" id="CHEBI:15378"/>
        <dbReference type="ChEBI" id="CHEBI:57856"/>
        <dbReference type="ChEBI" id="CHEBI:59789"/>
        <dbReference type="ChEBI" id="CHEBI:65315"/>
        <dbReference type="ChEBI" id="CHEBI:74478"/>
        <dbReference type="EC" id="2.1.1.166"/>
    </reaction>
</comment>
<comment type="subcellular location">
    <subcellularLocation>
        <location evidence="11">Cytoplasm</location>
    </subcellularLocation>
</comment>
<feature type="binding site" evidence="11">
    <location>
        <position position="63"/>
    </location>
    <ligand>
        <name>S-adenosyl-L-methionine</name>
        <dbReference type="ChEBI" id="CHEBI:59789"/>
    </ligand>
</feature>
<keyword evidence="3 11" id="KW-0808">Transferase</keyword>
<evidence type="ECO:0000256" key="4">
    <source>
        <dbReference type="ARBA" id="ARBA00022691"/>
    </source>
</evidence>
<feature type="binding site" evidence="11">
    <location>
        <position position="99"/>
    </location>
    <ligand>
        <name>S-adenosyl-L-methionine</name>
        <dbReference type="ChEBI" id="CHEBI:59789"/>
    </ligand>
</feature>
<feature type="binding site" evidence="11">
    <location>
        <position position="124"/>
    </location>
    <ligand>
        <name>S-adenosyl-L-methionine</name>
        <dbReference type="ChEBI" id="CHEBI:59789"/>
    </ligand>
</feature>
<feature type="active site" description="Proton acceptor" evidence="11 12">
    <location>
        <position position="164"/>
    </location>
</feature>
<evidence type="ECO:0000256" key="6">
    <source>
        <dbReference type="ARBA" id="ARBA00038861"/>
    </source>
</evidence>
<dbReference type="GO" id="GO:0005737">
    <property type="term" value="C:cytoplasm"/>
    <property type="evidence" value="ECO:0007669"/>
    <property type="project" value="UniProtKB-SubCell"/>
</dbReference>
<evidence type="ECO:0000256" key="5">
    <source>
        <dbReference type="ARBA" id="ARBA00037569"/>
    </source>
</evidence>
<comment type="similarity">
    <text evidence="11">Belongs to the class I-like SAM-binding methyltransferase superfamily. RNA methyltransferase RlmE family.</text>
</comment>
<dbReference type="AlphaFoldDB" id="A0A9Q8TXK4"/>
<evidence type="ECO:0000256" key="1">
    <source>
        <dbReference type="ARBA" id="ARBA00022552"/>
    </source>
</evidence>